<evidence type="ECO:0000313" key="9">
    <source>
        <dbReference type="EMBL" id="OAJ96195.1"/>
    </source>
</evidence>
<gene>
    <name evidence="9" type="ORF">APB76_00055</name>
</gene>
<evidence type="ECO:0000256" key="2">
    <source>
        <dbReference type="ARBA" id="ARBA00022448"/>
    </source>
</evidence>
<keyword evidence="5 7" id="KW-1133">Transmembrane helix</keyword>
<dbReference type="InterPro" id="IPR050171">
    <property type="entry name" value="MFS_Transporters"/>
</dbReference>
<dbReference type="SUPFAM" id="SSF103473">
    <property type="entry name" value="MFS general substrate transporter"/>
    <property type="match status" value="1"/>
</dbReference>
<comment type="caution">
    <text evidence="9">The sequence shown here is derived from an EMBL/GenBank/DDBJ whole genome shotgun (WGS) entry which is preliminary data.</text>
</comment>
<comment type="subcellular location">
    <subcellularLocation>
        <location evidence="1">Cell membrane</location>
        <topology evidence="1">Multi-pass membrane protein</topology>
    </subcellularLocation>
</comment>
<feature type="transmembrane region" description="Helical" evidence="7">
    <location>
        <begin position="170"/>
        <end position="188"/>
    </location>
</feature>
<feature type="transmembrane region" description="Helical" evidence="7">
    <location>
        <begin position="78"/>
        <end position="98"/>
    </location>
</feature>
<feature type="transmembrane region" description="Helical" evidence="7">
    <location>
        <begin position="21"/>
        <end position="41"/>
    </location>
</feature>
<dbReference type="InterPro" id="IPR011701">
    <property type="entry name" value="MFS"/>
</dbReference>
<sequence>MYLRQYSMNLFKASKNTLYILTCNLITCIAIYMTLPFLVLYLNKGGTLSATEIGLIVGAIPITSSLLGFLGGIFADRFGAILSVILGLAVASLAYPLYTFVENMVLLVLISITIGIARALIDPAMKTLLSFNSDEIGLDAAFRYRYIGICIGVIVGPAIGVMVAKANMALVFYCTSTSLLLTLCLLSFHRLFGVVTKVDSTQEDHAEEKQANRKAGKSLSVLILAGTLIFLVFSLFEMILPLAISKEIDSATALEVFPALLIFNAIFAIVLQFPANKISSFLSQERLAVIGCVLFSVSFAIFSVGSNSVTILFVATAFFTAGEVLCLPASEILISRVSPEGNKASYFGIAEIRQLGFFFGPVLGGLVIDHLNVSDLFVYSSLMSIVTGIIYMTCIKETKKQLKVPV</sequence>
<feature type="transmembrane region" description="Helical" evidence="7">
    <location>
        <begin position="377"/>
        <end position="395"/>
    </location>
</feature>
<proteinExistence type="predicted"/>
<dbReference type="PROSITE" id="PS50850">
    <property type="entry name" value="MFS"/>
    <property type="match status" value="1"/>
</dbReference>
<evidence type="ECO:0000259" key="8">
    <source>
        <dbReference type="PROSITE" id="PS50850"/>
    </source>
</evidence>
<evidence type="ECO:0000256" key="7">
    <source>
        <dbReference type="SAM" id="Phobius"/>
    </source>
</evidence>
<evidence type="ECO:0000256" key="6">
    <source>
        <dbReference type="ARBA" id="ARBA00023136"/>
    </source>
</evidence>
<dbReference type="Proteomes" id="UP000078406">
    <property type="component" value="Unassembled WGS sequence"/>
</dbReference>
<feature type="transmembrane region" description="Helical" evidence="7">
    <location>
        <begin position="219"/>
        <end position="244"/>
    </location>
</feature>
<evidence type="ECO:0000313" key="10">
    <source>
        <dbReference type="Proteomes" id="UP000078406"/>
    </source>
</evidence>
<feature type="transmembrane region" description="Helical" evidence="7">
    <location>
        <begin position="256"/>
        <end position="275"/>
    </location>
</feature>
<reference evidence="9 10" key="1">
    <citation type="journal article" date="2016" name="Syst. Appl. Microbiol.">
        <title>Vibrio bivalvicida sp. nov., a novel larval pathogen for bivalve molluscs reared in a hatchery.</title>
        <authorList>
            <person name="Dubert J."/>
            <person name="Romalde J.L."/>
            <person name="Prado S."/>
            <person name="Barja J.L."/>
        </authorList>
    </citation>
    <scope>NUCLEOTIDE SEQUENCE [LARGE SCALE GENOMIC DNA]</scope>
    <source>
        <strain evidence="9 10">605</strain>
    </source>
</reference>
<dbReference type="PANTHER" id="PTHR23517">
    <property type="entry name" value="RESISTANCE PROTEIN MDTM, PUTATIVE-RELATED-RELATED"/>
    <property type="match status" value="1"/>
</dbReference>
<accession>A0A177Y6S2</accession>
<feature type="domain" description="Major facilitator superfamily (MFS) profile" evidence="8">
    <location>
        <begin position="1"/>
        <end position="399"/>
    </location>
</feature>
<dbReference type="Gene3D" id="1.20.1250.20">
    <property type="entry name" value="MFS general substrate transporter like domains"/>
    <property type="match status" value="2"/>
</dbReference>
<keyword evidence="2" id="KW-0813">Transport</keyword>
<organism evidence="9 10">
    <name type="scientific">Vibrio bivalvicida</name>
    <dbReference type="NCBI Taxonomy" id="1276888"/>
    <lineage>
        <taxon>Bacteria</taxon>
        <taxon>Pseudomonadati</taxon>
        <taxon>Pseudomonadota</taxon>
        <taxon>Gammaproteobacteria</taxon>
        <taxon>Vibrionales</taxon>
        <taxon>Vibrionaceae</taxon>
        <taxon>Vibrio</taxon>
        <taxon>Vibrio oreintalis group</taxon>
    </lineage>
</organism>
<keyword evidence="3" id="KW-1003">Cell membrane</keyword>
<dbReference type="InterPro" id="IPR020846">
    <property type="entry name" value="MFS_dom"/>
</dbReference>
<feature type="transmembrane region" description="Helical" evidence="7">
    <location>
        <begin position="287"/>
        <end position="305"/>
    </location>
</feature>
<feature type="transmembrane region" description="Helical" evidence="7">
    <location>
        <begin position="53"/>
        <end position="71"/>
    </location>
</feature>
<dbReference type="EMBL" id="LLEI02000006">
    <property type="protein sequence ID" value="OAJ96195.1"/>
    <property type="molecule type" value="Genomic_DNA"/>
</dbReference>
<evidence type="ECO:0000256" key="3">
    <source>
        <dbReference type="ARBA" id="ARBA00022475"/>
    </source>
</evidence>
<protein>
    <recommendedName>
        <fullName evidence="8">Major facilitator superfamily (MFS) profile domain-containing protein</fullName>
    </recommendedName>
</protein>
<feature type="transmembrane region" description="Helical" evidence="7">
    <location>
        <begin position="311"/>
        <end position="334"/>
    </location>
</feature>
<evidence type="ECO:0000256" key="4">
    <source>
        <dbReference type="ARBA" id="ARBA00022692"/>
    </source>
</evidence>
<keyword evidence="6 7" id="KW-0472">Membrane</keyword>
<dbReference type="Pfam" id="PF07690">
    <property type="entry name" value="MFS_1"/>
    <property type="match status" value="1"/>
</dbReference>
<feature type="transmembrane region" description="Helical" evidence="7">
    <location>
        <begin position="142"/>
        <end position="164"/>
    </location>
</feature>
<feature type="transmembrane region" description="Helical" evidence="7">
    <location>
        <begin position="355"/>
        <end position="371"/>
    </location>
</feature>
<keyword evidence="4 7" id="KW-0812">Transmembrane</keyword>
<name>A0A177Y6S2_9VIBR</name>
<evidence type="ECO:0000256" key="5">
    <source>
        <dbReference type="ARBA" id="ARBA00022989"/>
    </source>
</evidence>
<dbReference type="GO" id="GO:0005886">
    <property type="term" value="C:plasma membrane"/>
    <property type="evidence" value="ECO:0007669"/>
    <property type="project" value="UniProtKB-SubCell"/>
</dbReference>
<feature type="transmembrane region" description="Helical" evidence="7">
    <location>
        <begin position="104"/>
        <end position="121"/>
    </location>
</feature>
<evidence type="ECO:0000256" key="1">
    <source>
        <dbReference type="ARBA" id="ARBA00004651"/>
    </source>
</evidence>
<dbReference type="GO" id="GO:0022857">
    <property type="term" value="F:transmembrane transporter activity"/>
    <property type="evidence" value="ECO:0007669"/>
    <property type="project" value="InterPro"/>
</dbReference>
<dbReference type="AlphaFoldDB" id="A0A177Y6S2"/>
<dbReference type="PANTHER" id="PTHR23517:SF2">
    <property type="entry name" value="MULTIDRUG RESISTANCE PROTEIN MDTH"/>
    <property type="match status" value="1"/>
</dbReference>
<dbReference type="InterPro" id="IPR036259">
    <property type="entry name" value="MFS_trans_sf"/>
</dbReference>